<evidence type="ECO:0000256" key="3">
    <source>
        <dbReference type="ARBA" id="ARBA00007275"/>
    </source>
</evidence>
<comment type="caution">
    <text evidence="9">The sequence shown here is derived from an EMBL/GenBank/DDBJ whole genome shotgun (WGS) entry which is preliminary data.</text>
</comment>
<dbReference type="AlphaFoldDB" id="A0A9W6IM77"/>
<feature type="domain" description="Nudix hydrolase" evidence="8">
    <location>
        <begin position="44"/>
        <end position="172"/>
    </location>
</feature>
<dbReference type="GO" id="GO:0006753">
    <property type="term" value="P:nucleoside phosphate metabolic process"/>
    <property type="evidence" value="ECO:0007669"/>
    <property type="project" value="TreeGrafter"/>
</dbReference>
<keyword evidence="5" id="KW-0378">Hydrolase</keyword>
<comment type="similarity">
    <text evidence="3">Belongs to the Nudix hydrolase family. NudK subfamily.</text>
</comment>
<dbReference type="Gene3D" id="3.90.79.10">
    <property type="entry name" value="Nucleoside Triphosphate Pyrophosphohydrolase"/>
    <property type="match status" value="1"/>
</dbReference>
<keyword evidence="10" id="KW-1185">Reference proteome</keyword>
<evidence type="ECO:0000256" key="4">
    <source>
        <dbReference type="ARBA" id="ARBA00016377"/>
    </source>
</evidence>
<proteinExistence type="inferred from homology"/>
<comment type="catalytic activity">
    <reaction evidence="1">
        <text>GDP-alpha-D-mannose + H2O = alpha-D-mannose 1-phosphate + GMP + 2 H(+)</text>
        <dbReference type="Rhea" id="RHEA:27978"/>
        <dbReference type="ChEBI" id="CHEBI:15377"/>
        <dbReference type="ChEBI" id="CHEBI:15378"/>
        <dbReference type="ChEBI" id="CHEBI:57527"/>
        <dbReference type="ChEBI" id="CHEBI:58115"/>
        <dbReference type="ChEBI" id="CHEBI:58409"/>
    </reaction>
</comment>
<dbReference type="PROSITE" id="PS51462">
    <property type="entry name" value="NUDIX"/>
    <property type="match status" value="1"/>
</dbReference>
<evidence type="ECO:0000313" key="10">
    <source>
        <dbReference type="Proteomes" id="UP001143486"/>
    </source>
</evidence>
<dbReference type="PANTHER" id="PTHR11839">
    <property type="entry name" value="UDP/ADP-SUGAR PYROPHOSPHATASE"/>
    <property type="match status" value="1"/>
</dbReference>
<reference evidence="9" key="2">
    <citation type="submission" date="2023-01" db="EMBL/GenBank/DDBJ databases">
        <authorList>
            <person name="Sun Q."/>
            <person name="Evtushenko L."/>
        </authorList>
    </citation>
    <scope>NUCLEOTIDE SEQUENCE</scope>
    <source>
        <strain evidence="9">VKM B-1513</strain>
    </source>
</reference>
<dbReference type="InterPro" id="IPR000086">
    <property type="entry name" value="NUDIX_hydrolase_dom"/>
</dbReference>
<dbReference type="GO" id="GO:0016787">
    <property type="term" value="F:hydrolase activity"/>
    <property type="evidence" value="ECO:0007669"/>
    <property type="project" value="UniProtKB-KW"/>
</dbReference>
<reference evidence="9" key="1">
    <citation type="journal article" date="2014" name="Int. J. Syst. Evol. Microbiol.">
        <title>Complete genome sequence of Corynebacterium casei LMG S-19264T (=DSM 44701T), isolated from a smear-ripened cheese.</title>
        <authorList>
            <consortium name="US DOE Joint Genome Institute (JGI-PGF)"/>
            <person name="Walter F."/>
            <person name="Albersmeier A."/>
            <person name="Kalinowski J."/>
            <person name="Ruckert C."/>
        </authorList>
    </citation>
    <scope>NUCLEOTIDE SEQUENCE</scope>
    <source>
        <strain evidence="9">VKM B-1513</strain>
    </source>
</reference>
<protein>
    <recommendedName>
        <fullName evidence="4">GDP-mannose pyrophosphatase</fullName>
    </recommendedName>
    <alternativeName>
        <fullName evidence="6">GDP-mannose hydrolase</fullName>
    </alternativeName>
    <alternativeName>
        <fullName evidence="7">GDPMK</fullName>
    </alternativeName>
</protein>
<accession>A0A9W6IM77</accession>
<dbReference type="GO" id="GO:0019693">
    <property type="term" value="P:ribose phosphate metabolic process"/>
    <property type="evidence" value="ECO:0007669"/>
    <property type="project" value="TreeGrafter"/>
</dbReference>
<evidence type="ECO:0000313" key="9">
    <source>
        <dbReference type="EMBL" id="GLK51615.1"/>
    </source>
</evidence>
<dbReference type="PANTHER" id="PTHR11839:SF18">
    <property type="entry name" value="NUDIX HYDROLASE DOMAIN-CONTAINING PROTEIN"/>
    <property type="match status" value="1"/>
</dbReference>
<evidence type="ECO:0000259" key="8">
    <source>
        <dbReference type="PROSITE" id="PS51462"/>
    </source>
</evidence>
<evidence type="ECO:0000256" key="5">
    <source>
        <dbReference type="ARBA" id="ARBA00022801"/>
    </source>
</evidence>
<evidence type="ECO:0000256" key="7">
    <source>
        <dbReference type="ARBA" id="ARBA00032272"/>
    </source>
</evidence>
<comment type="cofactor">
    <cofactor evidence="2">
        <name>Mg(2+)</name>
        <dbReference type="ChEBI" id="CHEBI:18420"/>
    </cofactor>
</comment>
<dbReference type="SUPFAM" id="SSF55811">
    <property type="entry name" value="Nudix"/>
    <property type="match status" value="1"/>
</dbReference>
<dbReference type="InterPro" id="IPR015797">
    <property type="entry name" value="NUDIX_hydrolase-like_dom_sf"/>
</dbReference>
<evidence type="ECO:0000256" key="6">
    <source>
        <dbReference type="ARBA" id="ARBA00032162"/>
    </source>
</evidence>
<organism evidence="9 10">
    <name type="scientific">Maricaulis virginensis</name>
    <dbReference type="NCBI Taxonomy" id="144022"/>
    <lineage>
        <taxon>Bacteria</taxon>
        <taxon>Pseudomonadati</taxon>
        <taxon>Pseudomonadota</taxon>
        <taxon>Alphaproteobacteria</taxon>
        <taxon>Maricaulales</taxon>
        <taxon>Maricaulaceae</taxon>
        <taxon>Maricaulis</taxon>
    </lineage>
</organism>
<dbReference type="RefSeq" id="WP_271185995.1">
    <property type="nucleotide sequence ID" value="NZ_BSFE01000002.1"/>
</dbReference>
<gene>
    <name evidence="9" type="ORF">GCM10017621_11230</name>
</gene>
<dbReference type="Pfam" id="PF00293">
    <property type="entry name" value="NUDIX"/>
    <property type="match status" value="1"/>
</dbReference>
<evidence type="ECO:0000256" key="2">
    <source>
        <dbReference type="ARBA" id="ARBA00001946"/>
    </source>
</evidence>
<dbReference type="Proteomes" id="UP001143486">
    <property type="component" value="Unassembled WGS sequence"/>
</dbReference>
<sequence length="196" mass="21737">MNGTRGPWQVGASRTVYENPWLRLTEHDVTRPDGEPGLYGVVEFANLAIAILPLFEDGTTVLVGQHRFPQDRYSWEIPEGGGPLDVPPLDSARRELKEETGLEAANWREILRMDLSNSVTDEEAIGYIATGLTQGEAAPEGTEVLQTRRVPFRMALHEAVSGRITDALTVAMLLRAYYMAREGELDETLAAAMLQR</sequence>
<dbReference type="CDD" id="cd24161">
    <property type="entry name" value="NUDIX_ADPRase_Ndx2"/>
    <property type="match status" value="1"/>
</dbReference>
<dbReference type="GO" id="GO:0005829">
    <property type="term" value="C:cytosol"/>
    <property type="evidence" value="ECO:0007669"/>
    <property type="project" value="TreeGrafter"/>
</dbReference>
<dbReference type="EMBL" id="BSFE01000002">
    <property type="protein sequence ID" value="GLK51615.1"/>
    <property type="molecule type" value="Genomic_DNA"/>
</dbReference>
<name>A0A9W6IM77_9PROT</name>
<evidence type="ECO:0000256" key="1">
    <source>
        <dbReference type="ARBA" id="ARBA00000847"/>
    </source>
</evidence>